<dbReference type="InterPro" id="IPR047415">
    <property type="entry name" value="Pcf11_CID"/>
</dbReference>
<accession>A0AAN6RMY3</accession>
<dbReference type="InterPro" id="IPR054127">
    <property type="entry name" value="Pcf11_C"/>
</dbReference>
<feature type="compositionally biased region" description="Polar residues" evidence="1">
    <location>
        <begin position="169"/>
        <end position="178"/>
    </location>
</feature>
<dbReference type="CDD" id="cd16982">
    <property type="entry name" value="CID_Pcf11"/>
    <property type="match status" value="1"/>
</dbReference>
<organism evidence="3 4">
    <name type="scientific">Pseudopithomyces chartarum</name>
    <dbReference type="NCBI Taxonomy" id="1892770"/>
    <lineage>
        <taxon>Eukaryota</taxon>
        <taxon>Fungi</taxon>
        <taxon>Dikarya</taxon>
        <taxon>Ascomycota</taxon>
        <taxon>Pezizomycotina</taxon>
        <taxon>Dothideomycetes</taxon>
        <taxon>Pleosporomycetidae</taxon>
        <taxon>Pleosporales</taxon>
        <taxon>Massarineae</taxon>
        <taxon>Didymosphaeriaceae</taxon>
        <taxon>Pseudopithomyces</taxon>
    </lineage>
</organism>
<feature type="region of interest" description="Disordered" evidence="1">
    <location>
        <begin position="690"/>
        <end position="716"/>
    </location>
</feature>
<dbReference type="InterPro" id="IPR006569">
    <property type="entry name" value="CID_dom"/>
</dbReference>
<dbReference type="AlphaFoldDB" id="A0AAN6RMY3"/>
<protein>
    <recommendedName>
        <fullName evidence="2">CID domain-containing protein</fullName>
    </recommendedName>
</protein>
<gene>
    <name evidence="3" type="ORF">GRF29_1g657998</name>
</gene>
<feature type="domain" description="CID" evidence="2">
    <location>
        <begin position="4"/>
        <end position="142"/>
    </location>
</feature>
<dbReference type="EMBL" id="WVTA01000001">
    <property type="protein sequence ID" value="KAK3216684.1"/>
    <property type="molecule type" value="Genomic_DNA"/>
</dbReference>
<evidence type="ECO:0000313" key="4">
    <source>
        <dbReference type="Proteomes" id="UP001280581"/>
    </source>
</evidence>
<keyword evidence="4" id="KW-1185">Reference proteome</keyword>
<dbReference type="GO" id="GO:0000993">
    <property type="term" value="F:RNA polymerase II complex binding"/>
    <property type="evidence" value="ECO:0007669"/>
    <property type="project" value="InterPro"/>
</dbReference>
<evidence type="ECO:0000256" key="1">
    <source>
        <dbReference type="SAM" id="MobiDB-lite"/>
    </source>
</evidence>
<dbReference type="PANTHER" id="PTHR15921:SF3">
    <property type="entry name" value="PRE-MRNA CLEAVAGE COMPLEX 2 PROTEIN PCF11"/>
    <property type="match status" value="1"/>
</dbReference>
<dbReference type="Proteomes" id="UP001280581">
    <property type="component" value="Unassembled WGS sequence"/>
</dbReference>
<dbReference type="PANTHER" id="PTHR15921">
    <property type="entry name" value="PRE-MRNA CLEAVAGE COMPLEX II"/>
    <property type="match status" value="1"/>
</dbReference>
<dbReference type="FunFam" id="1.25.40.90:FF:000016">
    <property type="entry name" value="mRNA cleavage factor complex component Pcf11"/>
    <property type="match status" value="1"/>
</dbReference>
<dbReference type="Gene3D" id="1.25.40.90">
    <property type="match status" value="1"/>
</dbReference>
<feature type="compositionally biased region" description="Pro residues" evidence="1">
    <location>
        <begin position="350"/>
        <end position="368"/>
    </location>
</feature>
<evidence type="ECO:0000313" key="3">
    <source>
        <dbReference type="EMBL" id="KAK3216684.1"/>
    </source>
</evidence>
<reference evidence="3 4" key="1">
    <citation type="submission" date="2021-02" db="EMBL/GenBank/DDBJ databases">
        <title>Genome assembly of Pseudopithomyces chartarum.</title>
        <authorList>
            <person name="Jauregui R."/>
            <person name="Singh J."/>
            <person name="Voisey C."/>
        </authorList>
    </citation>
    <scope>NUCLEOTIDE SEQUENCE [LARGE SCALE GENOMIC DNA]</scope>
    <source>
        <strain evidence="3 4">AGR01</strain>
    </source>
</reference>
<feature type="region of interest" description="Disordered" evidence="1">
    <location>
        <begin position="344"/>
        <end position="371"/>
    </location>
</feature>
<comment type="caution">
    <text evidence="3">The sequence shown here is derived from an EMBL/GenBank/DDBJ whole genome shotgun (WGS) entry which is preliminary data.</text>
</comment>
<dbReference type="Pfam" id="PF21936">
    <property type="entry name" value="Pcf11_C"/>
    <property type="match status" value="1"/>
</dbReference>
<dbReference type="InterPro" id="IPR045154">
    <property type="entry name" value="PCF11-like"/>
</dbReference>
<dbReference type="InterPro" id="IPR008942">
    <property type="entry name" value="ENTH_VHS"/>
</dbReference>
<feature type="compositionally biased region" description="Pro residues" evidence="1">
    <location>
        <begin position="314"/>
        <end position="326"/>
    </location>
</feature>
<proteinExistence type="predicted"/>
<sequence length="716" mass="77303">MSSISEEVAADFRDALQDLKVNSRPEISNLTLIAKENTEHAQAISLELENHIRTARPEWRLPSLYVLDSIVKNIGTPYTVYLGRGLYKTFMEAYSKVDQPTRKAMEGLLKTWKQPVPESMDSRPVFPHEMTGDIENALNKMKAIQAQMQPQRQVHALPARPAVNAAWRETSTPPQNGAQFGAPADPRARQLSGQQYAQYPQQTPTPVQYGQTQTQSHPMDSLDLNELKDEVGRLIASTQQAFAYNLVDTNLQQKLNALLALKKVLDTQTLPPQQLEAIRNQIRALAPAPAPTPTPSIPAFAPPASVPPVISTPQQPPTPAFQPPVSAPPLNLAQMLSNFRPGAPAAAALPPAPAPAPAAAPSPSPAPPNLADLIARLATPPQQSSTPVAAPFYPPPFPGPPAISTPVQVPAIQAPAPTVTPAPAPANLAQLLASFNKPPPAAPAAPVHSFNPALPTQVQGLGQLLSQSGGTAATPNPNNPSWLMNALSGLPNINPPSNTTPLGSEPMTRQSSAPTNFFGEVELTTASMKQPRLHLISRLYDAKPNICTTCGRRFDATAQGREKKARHMDWHFKMKDPDAAKRGVHRSWYFTEKEWIEYREVDETAPEEAASGSTGATGRVKKQAKDRYVLVPQDVGLAHAPCPICQENFEPQWSKEANDFVWMDAIKVGGKIYHATCWEEYSKGAGIAAPSTPDSVLGKRTGETGTPASGKKLRAY</sequence>
<dbReference type="GO" id="GO:0005849">
    <property type="term" value="C:mRNA cleavage factor complex"/>
    <property type="evidence" value="ECO:0007669"/>
    <property type="project" value="TreeGrafter"/>
</dbReference>
<dbReference type="PROSITE" id="PS51391">
    <property type="entry name" value="CID"/>
    <property type="match status" value="1"/>
</dbReference>
<feature type="region of interest" description="Disordered" evidence="1">
    <location>
        <begin position="169"/>
        <end position="191"/>
    </location>
</feature>
<name>A0AAN6RMY3_9PLEO</name>
<evidence type="ECO:0000259" key="2">
    <source>
        <dbReference type="PROSITE" id="PS51391"/>
    </source>
</evidence>
<dbReference type="SUPFAM" id="SSF48464">
    <property type="entry name" value="ENTH/VHS domain"/>
    <property type="match status" value="1"/>
</dbReference>
<dbReference type="GO" id="GO:0005737">
    <property type="term" value="C:cytoplasm"/>
    <property type="evidence" value="ECO:0007669"/>
    <property type="project" value="TreeGrafter"/>
</dbReference>
<dbReference type="SMART" id="SM00582">
    <property type="entry name" value="RPR"/>
    <property type="match status" value="1"/>
</dbReference>
<feature type="compositionally biased region" description="Pro residues" evidence="1">
    <location>
        <begin position="288"/>
        <end position="306"/>
    </location>
</feature>
<dbReference type="GO" id="GO:0031124">
    <property type="term" value="P:mRNA 3'-end processing"/>
    <property type="evidence" value="ECO:0007669"/>
    <property type="project" value="InterPro"/>
</dbReference>
<dbReference type="GO" id="GO:0003729">
    <property type="term" value="F:mRNA binding"/>
    <property type="evidence" value="ECO:0007669"/>
    <property type="project" value="InterPro"/>
</dbReference>
<dbReference type="GO" id="GO:0006369">
    <property type="term" value="P:termination of RNA polymerase II transcription"/>
    <property type="evidence" value="ECO:0007669"/>
    <property type="project" value="InterPro"/>
</dbReference>
<feature type="region of interest" description="Disordered" evidence="1">
    <location>
        <begin position="288"/>
        <end position="326"/>
    </location>
</feature>
<dbReference type="Pfam" id="PF04818">
    <property type="entry name" value="CID"/>
    <property type="match status" value="1"/>
</dbReference>